<dbReference type="Pfam" id="PF04397">
    <property type="entry name" value="LytTR"/>
    <property type="match status" value="1"/>
</dbReference>
<dbReference type="InterPro" id="IPR011006">
    <property type="entry name" value="CheY-like_superfamily"/>
</dbReference>
<dbReference type="GO" id="GO:0003677">
    <property type="term" value="F:DNA binding"/>
    <property type="evidence" value="ECO:0007669"/>
    <property type="project" value="InterPro"/>
</dbReference>
<organism evidence="4 5">
    <name type="scientific">Ancylomarina subtilis</name>
    <dbReference type="NCBI Taxonomy" id="1639035"/>
    <lineage>
        <taxon>Bacteria</taxon>
        <taxon>Pseudomonadati</taxon>
        <taxon>Bacteroidota</taxon>
        <taxon>Bacteroidia</taxon>
        <taxon>Marinilabiliales</taxon>
        <taxon>Marinifilaceae</taxon>
        <taxon>Ancylomarina</taxon>
    </lineage>
</organism>
<evidence type="ECO:0000313" key="4">
    <source>
        <dbReference type="EMBL" id="RZT91750.1"/>
    </source>
</evidence>
<dbReference type="SMART" id="SM00448">
    <property type="entry name" value="REC"/>
    <property type="match status" value="1"/>
</dbReference>
<dbReference type="Pfam" id="PF00072">
    <property type="entry name" value="Response_reg"/>
    <property type="match status" value="1"/>
</dbReference>
<dbReference type="Gene3D" id="3.40.50.2300">
    <property type="match status" value="1"/>
</dbReference>
<reference evidence="4 5" key="1">
    <citation type="submission" date="2019-02" db="EMBL/GenBank/DDBJ databases">
        <title>Genomic Encyclopedia of Type Strains, Phase IV (KMG-IV): sequencing the most valuable type-strain genomes for metagenomic binning, comparative biology and taxonomic classification.</title>
        <authorList>
            <person name="Goeker M."/>
        </authorList>
    </citation>
    <scope>NUCLEOTIDE SEQUENCE [LARGE SCALE GENOMIC DNA]</scope>
    <source>
        <strain evidence="4 5">DSM 28825</strain>
    </source>
</reference>
<dbReference type="RefSeq" id="WP_130308328.1">
    <property type="nucleotide sequence ID" value="NZ_SHKN01000004.1"/>
</dbReference>
<feature type="modified residue" description="4-aspartylphosphate" evidence="1">
    <location>
        <position position="59"/>
    </location>
</feature>
<feature type="domain" description="HTH LytTR-type" evidence="3">
    <location>
        <begin position="139"/>
        <end position="237"/>
    </location>
</feature>
<dbReference type="PANTHER" id="PTHR37299">
    <property type="entry name" value="TRANSCRIPTIONAL REGULATOR-RELATED"/>
    <property type="match status" value="1"/>
</dbReference>
<dbReference type="PROSITE" id="PS50110">
    <property type="entry name" value="RESPONSE_REGULATORY"/>
    <property type="match status" value="1"/>
</dbReference>
<dbReference type="Proteomes" id="UP000293562">
    <property type="component" value="Unassembled WGS sequence"/>
</dbReference>
<gene>
    <name evidence="4" type="ORF">EV201_2963</name>
</gene>
<accession>A0A4Q7V8D7</accession>
<keyword evidence="1" id="KW-0597">Phosphoprotein</keyword>
<dbReference type="AlphaFoldDB" id="A0A4Q7V8D7"/>
<dbReference type="SMART" id="SM00850">
    <property type="entry name" value="LytTR"/>
    <property type="match status" value="1"/>
</dbReference>
<evidence type="ECO:0000256" key="1">
    <source>
        <dbReference type="PROSITE-ProRule" id="PRU00169"/>
    </source>
</evidence>
<dbReference type="SUPFAM" id="SSF52172">
    <property type="entry name" value="CheY-like"/>
    <property type="match status" value="1"/>
</dbReference>
<dbReference type="InterPro" id="IPR046947">
    <property type="entry name" value="LytR-like"/>
</dbReference>
<protein>
    <submittedName>
        <fullName evidence="4">LytTR family two component transcriptional regulator</fullName>
    </submittedName>
</protein>
<dbReference type="OrthoDB" id="1490554at2"/>
<comment type="caution">
    <text evidence="4">The sequence shown here is derived from an EMBL/GenBank/DDBJ whole genome shotgun (WGS) entry which is preliminary data.</text>
</comment>
<evidence type="ECO:0000259" key="2">
    <source>
        <dbReference type="PROSITE" id="PS50110"/>
    </source>
</evidence>
<dbReference type="GO" id="GO:0000156">
    <property type="term" value="F:phosphorelay response regulator activity"/>
    <property type="evidence" value="ECO:0007669"/>
    <property type="project" value="InterPro"/>
</dbReference>
<evidence type="ECO:0000313" key="5">
    <source>
        <dbReference type="Proteomes" id="UP000293562"/>
    </source>
</evidence>
<feature type="domain" description="Response regulatory" evidence="2">
    <location>
        <begin position="8"/>
        <end position="119"/>
    </location>
</feature>
<dbReference type="InterPro" id="IPR007492">
    <property type="entry name" value="LytTR_DNA-bd_dom"/>
</dbReference>
<proteinExistence type="predicted"/>
<sequence>MTYNTRITCIAIDDEPRALRLIESYCDRIPSLILLESFNNPIEAYSYLKNNLPDIIFIDINMPEFSGIQLIKNLEKKPLVIFTTAYSKYAVESYSLEAIDYLLKPYDFERFHQAVQKAKKQLSLTSSKTIPRAADGESITVKVDYKSFKIKLQDITYLEAMDNYVKIFTVNKCHIVLRSLKSVLEELPSDQFIQVHKSFVVALSKIDYFMNSRITIGHSEIPVGRVYLNKFRDLLKG</sequence>
<dbReference type="EMBL" id="SHKN01000004">
    <property type="protein sequence ID" value="RZT91750.1"/>
    <property type="molecule type" value="Genomic_DNA"/>
</dbReference>
<name>A0A4Q7V8D7_9BACT</name>
<dbReference type="InterPro" id="IPR001789">
    <property type="entry name" value="Sig_transdc_resp-reg_receiver"/>
</dbReference>
<dbReference type="PROSITE" id="PS50930">
    <property type="entry name" value="HTH_LYTTR"/>
    <property type="match status" value="1"/>
</dbReference>
<keyword evidence="5" id="KW-1185">Reference proteome</keyword>
<evidence type="ECO:0000259" key="3">
    <source>
        <dbReference type="PROSITE" id="PS50930"/>
    </source>
</evidence>
<dbReference type="Gene3D" id="2.40.50.1020">
    <property type="entry name" value="LytTr DNA-binding domain"/>
    <property type="match status" value="1"/>
</dbReference>
<dbReference type="PANTHER" id="PTHR37299:SF1">
    <property type="entry name" value="STAGE 0 SPORULATION PROTEIN A HOMOLOG"/>
    <property type="match status" value="1"/>
</dbReference>